<feature type="domain" description="Integrase catalytic" evidence="2">
    <location>
        <begin position="1"/>
        <end position="70"/>
    </location>
</feature>
<keyword evidence="4" id="KW-1185">Reference proteome</keyword>
<evidence type="ECO:0000259" key="2">
    <source>
        <dbReference type="PROSITE" id="PS50994"/>
    </source>
</evidence>
<accession>A0AAV2FEU3</accession>
<dbReference type="Proteomes" id="UP001497516">
    <property type="component" value="Chromosome 6"/>
</dbReference>
<evidence type="ECO:0000313" key="4">
    <source>
        <dbReference type="Proteomes" id="UP001497516"/>
    </source>
</evidence>
<protein>
    <recommendedName>
        <fullName evidence="2">Integrase catalytic domain-containing protein</fullName>
    </recommendedName>
</protein>
<dbReference type="InterPro" id="IPR057670">
    <property type="entry name" value="SH3_retrovirus"/>
</dbReference>
<dbReference type="SUPFAM" id="SSF53098">
    <property type="entry name" value="Ribonuclease H-like"/>
    <property type="match status" value="1"/>
</dbReference>
<evidence type="ECO:0000256" key="1">
    <source>
        <dbReference type="SAM" id="MobiDB-lite"/>
    </source>
</evidence>
<gene>
    <name evidence="3" type="ORF">LTRI10_LOCUS37145</name>
</gene>
<sequence length="773" mass="86207">MSCPGVSQQNGLVERKNRHVMELTRALLLASSVPSRFWPEAVVTAVKLINYQVTPVLKQTSPYYALYGHHPDYSRLRVFGCLCFVLLPPRERSKLTSKTARCVFLGYSSVHKGYLCYDPSRQRMRIATSVIFFEHQMFHSSKSVSDDEFLGTSKPLPIFDDVDGDEYLLPNDLDVPPSPHGLSSSSSSATGSALSSGGSIFDLSPGASSSDSSDLDSSPASFSPPPVQPPLRRSTRSTKGVPPPSHEDYVAHGVDTLLVPTTYKQARGNPIWDRAMQEEFGALEANRTWTVVDRPVPCPPTIGSRWVYAIKVRSDGSVERNRARLVALGYTQEHGVDYNETFAPVAKMSTVRTLLAVAALHNWPLYQLDVKNAFLHGDLEEVIYMERPPGYTVGREDQVCLLHQSLYGLKQAPRAWFEKFQATIVQLGFRQSLNDPSLFMKVTSTGIVVLLLYVDDMVITGTDSNGISQLKAGLKQAFSIKDLGTLSYFLGLEVSRNDQGILLSQRKYITDLLDDHNFIDCKPVKTPMEVNLKLQKDSGERLKDGSQYRSIVGSLIYLSATRPDISYAVQAVSQFMTAPCVDHLAAVHRILRYLQGTQEVGILFPSHGTPKISAFSDSDFAGCIDTRRSTSGWCVRFGGAYISWRCKKQDKVSKSSTEAEYRAMSEVGSEMVWLRRLLSDFGIACPTPMDLYVDNTSAIRIAENPVLHDRTKHIEIHVHYIRDLVRDGTLGLHHLQTEEQVADLFTKAFSTSRHWYLGNKLMLRDRHQFGGGC</sequence>
<dbReference type="GO" id="GO:0015074">
    <property type="term" value="P:DNA integration"/>
    <property type="evidence" value="ECO:0007669"/>
    <property type="project" value="InterPro"/>
</dbReference>
<reference evidence="3 4" key="1">
    <citation type="submission" date="2024-04" db="EMBL/GenBank/DDBJ databases">
        <authorList>
            <person name="Fracassetti M."/>
        </authorList>
    </citation>
    <scope>NUCLEOTIDE SEQUENCE [LARGE SCALE GENOMIC DNA]</scope>
</reference>
<dbReference type="EMBL" id="OZ034819">
    <property type="protein sequence ID" value="CAL1396798.1"/>
    <property type="molecule type" value="Genomic_DNA"/>
</dbReference>
<feature type="region of interest" description="Disordered" evidence="1">
    <location>
        <begin position="169"/>
        <end position="249"/>
    </location>
</feature>
<dbReference type="PANTHER" id="PTHR11439">
    <property type="entry name" value="GAG-POL-RELATED RETROTRANSPOSON"/>
    <property type="match status" value="1"/>
</dbReference>
<dbReference type="InterPro" id="IPR012337">
    <property type="entry name" value="RNaseH-like_sf"/>
</dbReference>
<dbReference type="InterPro" id="IPR001584">
    <property type="entry name" value="Integrase_cat-core"/>
</dbReference>
<dbReference type="Pfam" id="PF25597">
    <property type="entry name" value="SH3_retrovirus"/>
    <property type="match status" value="1"/>
</dbReference>
<evidence type="ECO:0000313" key="3">
    <source>
        <dbReference type="EMBL" id="CAL1396798.1"/>
    </source>
</evidence>
<dbReference type="Gene3D" id="3.30.420.10">
    <property type="entry name" value="Ribonuclease H-like superfamily/Ribonuclease H"/>
    <property type="match status" value="1"/>
</dbReference>
<dbReference type="PROSITE" id="PS50994">
    <property type="entry name" value="INTEGRASE"/>
    <property type="match status" value="1"/>
</dbReference>
<organism evidence="3 4">
    <name type="scientific">Linum trigynum</name>
    <dbReference type="NCBI Taxonomy" id="586398"/>
    <lineage>
        <taxon>Eukaryota</taxon>
        <taxon>Viridiplantae</taxon>
        <taxon>Streptophyta</taxon>
        <taxon>Embryophyta</taxon>
        <taxon>Tracheophyta</taxon>
        <taxon>Spermatophyta</taxon>
        <taxon>Magnoliopsida</taxon>
        <taxon>eudicotyledons</taxon>
        <taxon>Gunneridae</taxon>
        <taxon>Pentapetalae</taxon>
        <taxon>rosids</taxon>
        <taxon>fabids</taxon>
        <taxon>Malpighiales</taxon>
        <taxon>Linaceae</taxon>
        <taxon>Linum</taxon>
    </lineage>
</organism>
<feature type="compositionally biased region" description="Low complexity" evidence="1">
    <location>
        <begin position="181"/>
        <end position="221"/>
    </location>
</feature>
<dbReference type="AlphaFoldDB" id="A0AAV2FEU3"/>
<dbReference type="Pfam" id="PF07727">
    <property type="entry name" value="RVT_2"/>
    <property type="match status" value="1"/>
</dbReference>
<dbReference type="InterPro" id="IPR043502">
    <property type="entry name" value="DNA/RNA_pol_sf"/>
</dbReference>
<dbReference type="InterPro" id="IPR013103">
    <property type="entry name" value="RVT_2"/>
</dbReference>
<name>A0AAV2FEU3_9ROSI</name>
<proteinExistence type="predicted"/>
<dbReference type="InterPro" id="IPR036397">
    <property type="entry name" value="RNaseH_sf"/>
</dbReference>
<dbReference type="SUPFAM" id="SSF56672">
    <property type="entry name" value="DNA/RNA polymerases"/>
    <property type="match status" value="1"/>
</dbReference>
<dbReference type="GO" id="GO:0003676">
    <property type="term" value="F:nucleic acid binding"/>
    <property type="evidence" value="ECO:0007669"/>
    <property type="project" value="InterPro"/>
</dbReference>
<dbReference type="PANTHER" id="PTHR11439:SF497">
    <property type="entry name" value="CYSTEINE-RICH RLK (RECEPTOR-LIKE PROTEIN KINASE) 8"/>
    <property type="match status" value="1"/>
</dbReference>
<dbReference type="CDD" id="cd09272">
    <property type="entry name" value="RNase_HI_RT_Ty1"/>
    <property type="match status" value="1"/>
</dbReference>